<organism evidence="7 8">
    <name type="scientific">Pycnoporus cinnabarinus</name>
    <name type="common">Cinnabar-red polypore</name>
    <name type="synonym">Trametes cinnabarina</name>
    <dbReference type="NCBI Taxonomy" id="5643"/>
    <lineage>
        <taxon>Eukaryota</taxon>
        <taxon>Fungi</taxon>
        <taxon>Dikarya</taxon>
        <taxon>Basidiomycota</taxon>
        <taxon>Agaricomycotina</taxon>
        <taxon>Agaricomycetes</taxon>
        <taxon>Polyporales</taxon>
        <taxon>Polyporaceae</taxon>
        <taxon>Trametes</taxon>
    </lineage>
</organism>
<evidence type="ECO:0008006" key="9">
    <source>
        <dbReference type="Google" id="ProtNLM"/>
    </source>
</evidence>
<evidence type="ECO:0000256" key="2">
    <source>
        <dbReference type="ARBA" id="ARBA00022553"/>
    </source>
</evidence>
<keyword evidence="2" id="KW-0597">Phosphoprotein</keyword>
<dbReference type="OrthoDB" id="3241983at2759"/>
<evidence type="ECO:0000313" key="7">
    <source>
        <dbReference type="EMBL" id="CDO75000.1"/>
    </source>
</evidence>
<sequence>MDAFFCIGYFAFPPSGVAPHAQDDHGVEFVTNGDPRPHGHDVDEAETSPPRGHPHRSNDPGRRARTHTPHSDKAQRLRQERGQVSEGEIEYVRMGLSIRDEFGRVDKARTDLIRAEIRKRDEVANIIRQWGTYETRWQTLLASDRPVAFADIPWPVPTPPSSVDDLRPEAIVQFFVDSLFVPGSTATAQGRLRSALLRWHPDKMSAVFSRTVESEVDSVREGVNIVFRALHAHTRARAPRDDATDPQQ</sequence>
<evidence type="ECO:0000256" key="4">
    <source>
        <dbReference type="ARBA" id="ARBA00023043"/>
    </source>
</evidence>
<comment type="subcellular location">
    <subcellularLocation>
        <location evidence="1">Nucleus</location>
    </subcellularLocation>
</comment>
<reference evidence="7" key="1">
    <citation type="submission" date="2014-01" db="EMBL/GenBank/DDBJ databases">
        <title>The genome of the white-rot fungus Pycnoporus cinnabarinus: a basidiomycete model with a versatile arsenal for lignocellulosic biomass breakdown.</title>
        <authorList>
            <person name="Levasseur A."/>
            <person name="Lomascolo A."/>
            <person name="Ruiz-Duenas F.J."/>
            <person name="Uzan E."/>
            <person name="Piumi F."/>
            <person name="Kues U."/>
            <person name="Ram A.F.J."/>
            <person name="Murat C."/>
            <person name="Haon M."/>
            <person name="Benoit I."/>
            <person name="Arfi Y."/>
            <person name="Chevret D."/>
            <person name="Drula E."/>
            <person name="Kwon M.J."/>
            <person name="Gouret P."/>
            <person name="Lesage-Meessen L."/>
            <person name="Lombard V."/>
            <person name="Mariette J."/>
            <person name="Noirot C."/>
            <person name="Park J."/>
            <person name="Patyshakuliyeva A."/>
            <person name="Wieneger R.A.B."/>
            <person name="Wosten H.A.B."/>
            <person name="Martin F."/>
            <person name="Coutinho P.M."/>
            <person name="de Vries R."/>
            <person name="Martinez A.T."/>
            <person name="Klopp C."/>
            <person name="Pontarotti P."/>
            <person name="Henrissat B."/>
            <person name="Record E."/>
        </authorList>
    </citation>
    <scope>NUCLEOTIDE SEQUENCE [LARGE SCALE GENOMIC DNA]</scope>
    <source>
        <strain evidence="7">BRFM137</strain>
    </source>
</reference>
<dbReference type="HOGENOM" id="CLU_050706_0_0_1"/>
<dbReference type="GO" id="GO:0043124">
    <property type="term" value="P:negative regulation of canonical NF-kappaB signal transduction"/>
    <property type="evidence" value="ECO:0007669"/>
    <property type="project" value="InterPro"/>
</dbReference>
<dbReference type="GO" id="GO:0005634">
    <property type="term" value="C:nucleus"/>
    <property type="evidence" value="ECO:0007669"/>
    <property type="project" value="UniProtKB-SubCell"/>
</dbReference>
<keyword evidence="8" id="KW-1185">Reference proteome</keyword>
<dbReference type="InterPro" id="IPR038753">
    <property type="entry name" value="NFKBIL1"/>
</dbReference>
<name>A0A060SKS6_PYCCI</name>
<evidence type="ECO:0000256" key="6">
    <source>
        <dbReference type="SAM" id="MobiDB-lite"/>
    </source>
</evidence>
<dbReference type="STRING" id="5643.A0A060SKS6"/>
<protein>
    <recommendedName>
        <fullName evidence="9">J domain-containing protein</fullName>
    </recommendedName>
</protein>
<keyword evidence="4" id="KW-0040">ANK repeat</keyword>
<dbReference type="Proteomes" id="UP000029665">
    <property type="component" value="Unassembled WGS sequence"/>
</dbReference>
<feature type="compositionally biased region" description="Basic and acidic residues" evidence="6">
    <location>
        <begin position="69"/>
        <end position="83"/>
    </location>
</feature>
<evidence type="ECO:0000256" key="1">
    <source>
        <dbReference type="ARBA" id="ARBA00004123"/>
    </source>
</evidence>
<gene>
    <name evidence="7" type="ORF">BN946_scf184965.g2</name>
</gene>
<feature type="region of interest" description="Disordered" evidence="6">
    <location>
        <begin position="22"/>
        <end position="83"/>
    </location>
</feature>
<keyword evidence="5" id="KW-0539">Nucleus</keyword>
<comment type="caution">
    <text evidence="7">The sequence shown here is derived from an EMBL/GenBank/DDBJ whole genome shotgun (WGS) entry which is preliminary data.</text>
</comment>
<dbReference type="AlphaFoldDB" id="A0A060SKS6"/>
<keyword evidence="3" id="KW-0677">Repeat</keyword>
<evidence type="ECO:0000256" key="3">
    <source>
        <dbReference type="ARBA" id="ARBA00022737"/>
    </source>
</evidence>
<proteinExistence type="predicted"/>
<dbReference type="PANTHER" id="PTHR15263:SF1">
    <property type="entry name" value="NF-KAPPA-B INHIBITOR-LIKE PROTEIN 1"/>
    <property type="match status" value="1"/>
</dbReference>
<accession>A0A060SKS6</accession>
<evidence type="ECO:0000256" key="5">
    <source>
        <dbReference type="ARBA" id="ARBA00023242"/>
    </source>
</evidence>
<dbReference type="PANTHER" id="PTHR15263">
    <property type="entry name" value="I-KAPPA-B-LIKE PROTEIN IKBL"/>
    <property type="match status" value="1"/>
</dbReference>
<dbReference type="EMBL" id="CCBP010000230">
    <property type="protein sequence ID" value="CDO75000.1"/>
    <property type="molecule type" value="Genomic_DNA"/>
</dbReference>
<evidence type="ECO:0000313" key="8">
    <source>
        <dbReference type="Proteomes" id="UP000029665"/>
    </source>
</evidence>